<keyword evidence="11" id="KW-1185">Reference proteome</keyword>
<keyword evidence="3" id="KW-1003">Cell membrane</keyword>
<evidence type="ECO:0000256" key="3">
    <source>
        <dbReference type="ARBA" id="ARBA00022475"/>
    </source>
</evidence>
<dbReference type="InterPro" id="IPR036259">
    <property type="entry name" value="MFS_trans_sf"/>
</dbReference>
<dbReference type="CDD" id="cd06173">
    <property type="entry name" value="MFS_MefA_like"/>
    <property type="match status" value="1"/>
</dbReference>
<evidence type="ECO:0000256" key="5">
    <source>
        <dbReference type="ARBA" id="ARBA00022989"/>
    </source>
</evidence>
<dbReference type="GO" id="GO:0022857">
    <property type="term" value="F:transmembrane transporter activity"/>
    <property type="evidence" value="ECO:0007669"/>
    <property type="project" value="InterPro"/>
</dbReference>
<dbReference type="SMART" id="SM00563">
    <property type="entry name" value="PlsC"/>
    <property type="match status" value="1"/>
</dbReference>
<feature type="transmembrane region" description="Helical" evidence="7">
    <location>
        <begin position="12"/>
        <end position="38"/>
    </location>
</feature>
<dbReference type="SUPFAM" id="SSF103473">
    <property type="entry name" value="MFS general substrate transporter"/>
    <property type="match status" value="1"/>
</dbReference>
<feature type="domain" description="Phospholipid/glycerol acyltransferase" evidence="8">
    <location>
        <begin position="451"/>
        <end position="567"/>
    </location>
</feature>
<feature type="transmembrane region" description="Helical" evidence="7">
    <location>
        <begin position="366"/>
        <end position="388"/>
    </location>
</feature>
<dbReference type="Pfam" id="PF07690">
    <property type="entry name" value="MFS_1"/>
    <property type="match status" value="1"/>
</dbReference>
<comment type="caution">
    <text evidence="10">The sequence shown here is derived from an EMBL/GenBank/DDBJ whole genome shotgun (WGS) entry which is preliminary data.</text>
</comment>
<sequence length="620" mass="68699">MSQFSLLKQQRFLPFFITQALGAFNDNLYKNFLLLIIVFSSVYSQTHSTVLVNVAAALFIFPFFLLSPIGGQLADKYEKSHLIKYLKMIEFGIMLAGAVAIYWQSIPALLIILFVMGAQSAFFGPVKFALMPQHLSSKTLLAGNALVEMGTFLSILGGTLAAGYIFSHENRVMIAAMLVVVISFTGFISSLFIPKATANNPQLKINWNPITQIIHTVRITRQNRTVYLSILAISWFWFVGSTYLTQLPNFAKLLINDNPQYVTLLLTVFSVGIAFGALVCETLSGDHVELGIIPLGALGISIFGIDLYFASQHIVTHDQITMTEFLSANTRMLLDLMLLSMSGSIFVVPLNALIQQRSDVTHRAQIIAGNNVLNALFMVLSAVFSIVMLTIFNVSIPTLLLIIAIINAAVALYVFSQVQEFVLRFVIWMITRVLYRIKSTGLNNIPDTGPAVLICNHVSFVDALLIGAASRRPVRFVMDRSIANLPLAKYFFKWAKTIPICSQKASPEIYRNAFNQVEKALQDGHLVCIFPEGKITRTGALNDFKRGIEVIITRTPVPVVPMALKGIYGSIFSYKGKFSVITAIKRFRSQLEVVASTPVPPQEVTASKLQHIVQQLIITK</sequence>
<comment type="subcellular location">
    <subcellularLocation>
        <location evidence="1">Cell membrane</location>
        <topology evidence="1">Multi-pass membrane protein</topology>
    </subcellularLocation>
</comment>
<evidence type="ECO:0000256" key="7">
    <source>
        <dbReference type="SAM" id="Phobius"/>
    </source>
</evidence>
<accession>A0A2T3JKM7</accession>
<evidence type="ECO:0000256" key="1">
    <source>
        <dbReference type="ARBA" id="ARBA00004651"/>
    </source>
</evidence>
<feature type="transmembrane region" description="Helical" evidence="7">
    <location>
        <begin position="142"/>
        <end position="166"/>
    </location>
</feature>
<keyword evidence="2" id="KW-0813">Transport</keyword>
<feature type="transmembrane region" description="Helical" evidence="7">
    <location>
        <begin position="226"/>
        <end position="245"/>
    </location>
</feature>
<dbReference type="Proteomes" id="UP000241618">
    <property type="component" value="Unassembled WGS sequence"/>
</dbReference>
<feature type="transmembrane region" description="Helical" evidence="7">
    <location>
        <begin position="292"/>
        <end position="311"/>
    </location>
</feature>
<keyword evidence="4 7" id="KW-0812">Transmembrane</keyword>
<dbReference type="GO" id="GO:0016746">
    <property type="term" value="F:acyltransferase activity"/>
    <property type="evidence" value="ECO:0007669"/>
    <property type="project" value="InterPro"/>
</dbReference>
<dbReference type="Pfam" id="PF01553">
    <property type="entry name" value="Acyltransferase"/>
    <property type="match status" value="1"/>
</dbReference>
<feature type="transmembrane region" description="Helical" evidence="7">
    <location>
        <begin position="331"/>
        <end position="354"/>
    </location>
</feature>
<proteinExistence type="predicted"/>
<dbReference type="EMBL" id="PYMP01000016">
    <property type="protein sequence ID" value="PSU49583.1"/>
    <property type="molecule type" value="Genomic_DNA"/>
</dbReference>
<dbReference type="AlphaFoldDB" id="A0A2T3JKM7"/>
<evidence type="ECO:0000256" key="4">
    <source>
        <dbReference type="ARBA" id="ARBA00022692"/>
    </source>
</evidence>
<dbReference type="InterPro" id="IPR011701">
    <property type="entry name" value="MFS"/>
</dbReference>
<feature type="transmembrane region" description="Helical" evidence="7">
    <location>
        <begin position="85"/>
        <end position="103"/>
    </location>
</feature>
<evidence type="ECO:0000313" key="11">
    <source>
        <dbReference type="Proteomes" id="UP000241405"/>
    </source>
</evidence>
<reference evidence="11 12" key="1">
    <citation type="submission" date="2018-03" db="EMBL/GenBank/DDBJ databases">
        <title>Whole genome sequencing of Histamine producing bacteria.</title>
        <authorList>
            <person name="Butler K."/>
        </authorList>
    </citation>
    <scope>NUCLEOTIDE SEQUENCE [LARGE SCALE GENOMIC DNA]</scope>
    <source>
        <strain evidence="10 12">FS-6.1</strain>
        <strain evidence="9 11">FS-6.2</strain>
    </source>
</reference>
<dbReference type="Proteomes" id="UP000241405">
    <property type="component" value="Unassembled WGS sequence"/>
</dbReference>
<dbReference type="EMBL" id="PYMO01000012">
    <property type="protein sequence ID" value="PSU24544.1"/>
    <property type="molecule type" value="Genomic_DNA"/>
</dbReference>
<dbReference type="InterPro" id="IPR002123">
    <property type="entry name" value="Plipid/glycerol_acylTrfase"/>
</dbReference>
<keyword evidence="6 7" id="KW-0472">Membrane</keyword>
<feature type="transmembrane region" description="Helical" evidence="7">
    <location>
        <begin position="261"/>
        <end position="280"/>
    </location>
</feature>
<gene>
    <name evidence="10" type="ORF">C9J18_15290</name>
    <name evidence="9" type="ORF">CTM96_12960</name>
</gene>
<dbReference type="Gene3D" id="1.20.1250.20">
    <property type="entry name" value="MFS general substrate transporter like domains"/>
    <property type="match status" value="1"/>
</dbReference>
<feature type="transmembrane region" description="Helical" evidence="7">
    <location>
        <begin position="172"/>
        <end position="193"/>
    </location>
</feature>
<evidence type="ECO:0000313" key="9">
    <source>
        <dbReference type="EMBL" id="PSU24544.1"/>
    </source>
</evidence>
<feature type="transmembrane region" description="Helical" evidence="7">
    <location>
        <begin position="394"/>
        <end position="414"/>
    </location>
</feature>
<evidence type="ECO:0000313" key="12">
    <source>
        <dbReference type="Proteomes" id="UP000241618"/>
    </source>
</evidence>
<dbReference type="PANTHER" id="PTHR43266">
    <property type="entry name" value="MACROLIDE-EFFLUX PROTEIN"/>
    <property type="match status" value="1"/>
</dbReference>
<dbReference type="RefSeq" id="WP_107189005.1">
    <property type="nucleotide sequence ID" value="NZ_PYMN01000001.1"/>
</dbReference>
<dbReference type="SUPFAM" id="SSF69593">
    <property type="entry name" value="Glycerol-3-phosphate (1)-acyltransferase"/>
    <property type="match status" value="1"/>
</dbReference>
<keyword evidence="5 7" id="KW-1133">Transmembrane helix</keyword>
<evidence type="ECO:0000313" key="10">
    <source>
        <dbReference type="EMBL" id="PSU49583.1"/>
    </source>
</evidence>
<organism evidence="10 12">
    <name type="scientific">Photobacterium phosphoreum</name>
    <dbReference type="NCBI Taxonomy" id="659"/>
    <lineage>
        <taxon>Bacteria</taxon>
        <taxon>Pseudomonadati</taxon>
        <taxon>Pseudomonadota</taxon>
        <taxon>Gammaproteobacteria</taxon>
        <taxon>Vibrionales</taxon>
        <taxon>Vibrionaceae</taxon>
        <taxon>Photobacterium</taxon>
    </lineage>
</organism>
<evidence type="ECO:0000259" key="8">
    <source>
        <dbReference type="SMART" id="SM00563"/>
    </source>
</evidence>
<feature type="transmembrane region" description="Helical" evidence="7">
    <location>
        <begin position="50"/>
        <end position="73"/>
    </location>
</feature>
<name>A0A2T3JKM7_PHOPO</name>
<evidence type="ECO:0000256" key="2">
    <source>
        <dbReference type="ARBA" id="ARBA00022448"/>
    </source>
</evidence>
<protein>
    <submittedName>
        <fullName evidence="10">MFS transporter</fullName>
    </submittedName>
</protein>
<dbReference type="PANTHER" id="PTHR43266:SF2">
    <property type="entry name" value="MAJOR FACILITATOR SUPERFAMILY (MFS) PROFILE DOMAIN-CONTAINING PROTEIN"/>
    <property type="match status" value="1"/>
</dbReference>
<dbReference type="CDD" id="cd07989">
    <property type="entry name" value="LPLAT_AGPAT-like"/>
    <property type="match status" value="1"/>
</dbReference>
<dbReference type="GO" id="GO:0005886">
    <property type="term" value="C:plasma membrane"/>
    <property type="evidence" value="ECO:0007669"/>
    <property type="project" value="UniProtKB-SubCell"/>
</dbReference>
<evidence type="ECO:0000256" key="6">
    <source>
        <dbReference type="ARBA" id="ARBA00023136"/>
    </source>
</evidence>